<dbReference type="Proteomes" id="UP000663866">
    <property type="component" value="Unassembled WGS sequence"/>
</dbReference>
<dbReference type="GO" id="GO:0006532">
    <property type="term" value="P:aspartate biosynthetic process"/>
    <property type="evidence" value="ECO:0007669"/>
    <property type="project" value="TreeGrafter"/>
</dbReference>
<evidence type="ECO:0000313" key="15">
    <source>
        <dbReference type="EMBL" id="CAF3895155.1"/>
    </source>
</evidence>
<dbReference type="PRINTS" id="PR00799">
    <property type="entry name" value="TRANSAMINASE"/>
</dbReference>
<evidence type="ECO:0000259" key="8">
    <source>
        <dbReference type="Pfam" id="PF00155"/>
    </source>
</evidence>
<dbReference type="OrthoDB" id="6752799at2759"/>
<evidence type="ECO:0000313" key="9">
    <source>
        <dbReference type="EMBL" id="CAF0969567.1"/>
    </source>
</evidence>
<dbReference type="Proteomes" id="UP000663855">
    <property type="component" value="Unassembled WGS sequence"/>
</dbReference>
<dbReference type="Proteomes" id="UP000663887">
    <property type="component" value="Unassembled WGS sequence"/>
</dbReference>
<evidence type="ECO:0000256" key="4">
    <source>
        <dbReference type="ARBA" id="ARBA00022576"/>
    </source>
</evidence>
<evidence type="ECO:0000313" key="11">
    <source>
        <dbReference type="EMBL" id="CAF1974719.1"/>
    </source>
</evidence>
<dbReference type="Proteomes" id="UP000676336">
    <property type="component" value="Unassembled WGS sequence"/>
</dbReference>
<comment type="cofactor">
    <cofactor evidence="1">
        <name>pyridoxal 5'-phosphate</name>
        <dbReference type="ChEBI" id="CHEBI:597326"/>
    </cofactor>
</comment>
<dbReference type="Proteomes" id="UP000663824">
    <property type="component" value="Unassembled WGS sequence"/>
</dbReference>
<dbReference type="GO" id="GO:0004069">
    <property type="term" value="F:L-aspartate:2-oxoglutarate aminotransferase activity"/>
    <property type="evidence" value="ECO:0007669"/>
    <property type="project" value="UniProtKB-EC"/>
</dbReference>
<dbReference type="InterPro" id="IPR004838">
    <property type="entry name" value="NHTrfase_class1_PyrdxlP-BS"/>
</dbReference>
<keyword evidence="6" id="KW-0663">Pyridoxal phosphate</keyword>
<evidence type="ECO:0000256" key="2">
    <source>
        <dbReference type="ARBA" id="ARBA00007441"/>
    </source>
</evidence>
<keyword evidence="4 7" id="KW-0032">Aminotransferase</keyword>
<dbReference type="Proteomes" id="UP000663834">
    <property type="component" value="Unassembled WGS sequence"/>
</dbReference>
<evidence type="ECO:0000256" key="1">
    <source>
        <dbReference type="ARBA" id="ARBA00001933"/>
    </source>
</evidence>
<evidence type="ECO:0000256" key="7">
    <source>
        <dbReference type="RuleBase" id="RU000480"/>
    </source>
</evidence>
<dbReference type="FunFam" id="3.40.640.10:FF:000066">
    <property type="entry name" value="Aspartate aminotransferase"/>
    <property type="match status" value="1"/>
</dbReference>
<dbReference type="Gene3D" id="3.40.640.10">
    <property type="entry name" value="Type I PLP-dependent aspartate aminotransferase-like (Major domain)"/>
    <property type="match status" value="1"/>
</dbReference>
<evidence type="ECO:0000313" key="12">
    <source>
        <dbReference type="EMBL" id="CAF2080531.1"/>
    </source>
</evidence>
<evidence type="ECO:0000256" key="5">
    <source>
        <dbReference type="ARBA" id="ARBA00022679"/>
    </source>
</evidence>
<name>A0A819BS41_9BILA</name>
<comment type="catalytic activity">
    <reaction evidence="7">
        <text>L-aspartate + 2-oxoglutarate = oxaloacetate + L-glutamate</text>
        <dbReference type="Rhea" id="RHEA:21824"/>
        <dbReference type="ChEBI" id="CHEBI:16452"/>
        <dbReference type="ChEBI" id="CHEBI:16810"/>
        <dbReference type="ChEBI" id="CHEBI:29985"/>
        <dbReference type="ChEBI" id="CHEBI:29991"/>
        <dbReference type="EC" id="2.6.1.1"/>
    </reaction>
</comment>
<dbReference type="NCBIfam" id="NF006719">
    <property type="entry name" value="PRK09257.1"/>
    <property type="match status" value="1"/>
</dbReference>
<evidence type="ECO:0000313" key="17">
    <source>
        <dbReference type="Proteomes" id="UP000663866"/>
    </source>
</evidence>
<dbReference type="EC" id="2.6.1.1" evidence="7"/>
<keyword evidence="17" id="KW-1185">Reference proteome</keyword>
<dbReference type="EMBL" id="CAJNRE010011019">
    <property type="protein sequence ID" value="CAF2097819.1"/>
    <property type="molecule type" value="Genomic_DNA"/>
</dbReference>
<gene>
    <name evidence="9" type="ORF">CJN711_LOCUS798</name>
    <name evidence="10" type="ORF">KQP761_LOCUS34254</name>
    <name evidence="13" type="ORF">MBJ925_LOCUS21726</name>
    <name evidence="14" type="ORF">OVN521_LOCUS4204</name>
    <name evidence="15" type="ORF">SMN809_LOCUS6334</name>
    <name evidence="16" type="ORF">UXM345_LOCUS17037</name>
    <name evidence="12" type="ORF">WKI299_LOCUS16133</name>
    <name evidence="11" type="ORF">XDN619_LOCUS2067</name>
</gene>
<evidence type="ECO:0000313" key="14">
    <source>
        <dbReference type="EMBL" id="CAF3806791.1"/>
    </source>
</evidence>
<dbReference type="Proteomes" id="UP000663856">
    <property type="component" value="Unassembled WGS sequence"/>
</dbReference>
<dbReference type="InterPro" id="IPR015421">
    <property type="entry name" value="PyrdxlP-dep_Trfase_major"/>
</dbReference>
<evidence type="ECO:0000313" key="16">
    <source>
        <dbReference type="EMBL" id="CAF4015536.1"/>
    </source>
</evidence>
<dbReference type="EMBL" id="CAJOBF010002175">
    <property type="protein sequence ID" value="CAF4015536.1"/>
    <property type="molecule type" value="Genomic_DNA"/>
</dbReference>
<dbReference type="EMBL" id="CAJNRF010006377">
    <property type="protein sequence ID" value="CAF2080531.1"/>
    <property type="molecule type" value="Genomic_DNA"/>
</dbReference>
<dbReference type="GO" id="GO:0005829">
    <property type="term" value="C:cytosol"/>
    <property type="evidence" value="ECO:0007669"/>
    <property type="project" value="TreeGrafter"/>
</dbReference>
<dbReference type="EMBL" id="CAJNRG010000097">
    <property type="protein sequence ID" value="CAF1974719.1"/>
    <property type="molecule type" value="Genomic_DNA"/>
</dbReference>
<organism evidence="14 17">
    <name type="scientific">Rotaria magnacalcarata</name>
    <dbReference type="NCBI Taxonomy" id="392030"/>
    <lineage>
        <taxon>Eukaryota</taxon>
        <taxon>Metazoa</taxon>
        <taxon>Spiralia</taxon>
        <taxon>Gnathifera</taxon>
        <taxon>Rotifera</taxon>
        <taxon>Eurotatoria</taxon>
        <taxon>Bdelloidea</taxon>
        <taxon>Philodinida</taxon>
        <taxon>Philodinidae</taxon>
        <taxon>Rotaria</taxon>
    </lineage>
</organism>
<dbReference type="SUPFAM" id="SSF53383">
    <property type="entry name" value="PLP-dependent transferases"/>
    <property type="match status" value="1"/>
</dbReference>
<comment type="subunit">
    <text evidence="3 7">Homodimer.</text>
</comment>
<evidence type="ECO:0000256" key="6">
    <source>
        <dbReference type="ARBA" id="ARBA00022898"/>
    </source>
</evidence>
<dbReference type="Proteomes" id="UP000663842">
    <property type="component" value="Unassembled WGS sequence"/>
</dbReference>
<sequence length="411" mass="46878">MSLFSNISIDPPIEVFHLTELFNQDTDPSKVNLGVGVYQDENGKTSTLPIIRSVEQQMANDLTLTKNYLKATGLDIFCTAGLKLLLGDQSSAIEEKRACSIQSLSGTGALRIGLDFLYRNGYRIGYVSEPTWGKSNHQSILQTVGFEVRKYKYWNQEKLILDIDGLINDLESAPEKSIIILHACSHNPTGCDPTHEQWMRISDACKSRHLIPFFDIAYQGFSSGDLDMDAWSIRYFVHEAKHELFIAQSFAKNFSLYNERIGHLVGVFKSCDIVSKFRTQMTTIIRRNYSNPPVHGAYLVATILNNPILYEEWKTDVRAMYERIHSMRQLFYSKLKQLDISGTWEHIIQQTGMFAYTGLSSRQCQLLIQKHHVYIMSDGRINVCAITLNNVDELVEKFYDVITNGDNDTKL</sequence>
<evidence type="ECO:0000256" key="3">
    <source>
        <dbReference type="ARBA" id="ARBA00011738"/>
    </source>
</evidence>
<dbReference type="InterPro" id="IPR004839">
    <property type="entry name" value="Aminotransferase_I/II_large"/>
</dbReference>
<accession>A0A819BS41</accession>
<dbReference type="GO" id="GO:0030170">
    <property type="term" value="F:pyridoxal phosphate binding"/>
    <property type="evidence" value="ECO:0007669"/>
    <property type="project" value="InterPro"/>
</dbReference>
<dbReference type="Pfam" id="PF00155">
    <property type="entry name" value="Aminotran_1_2"/>
    <property type="match status" value="1"/>
</dbReference>
<dbReference type="CDD" id="cd00609">
    <property type="entry name" value="AAT_like"/>
    <property type="match status" value="1"/>
</dbReference>
<dbReference type="PROSITE" id="PS00105">
    <property type="entry name" value="AA_TRANSFER_CLASS_1"/>
    <property type="match status" value="1"/>
</dbReference>
<protein>
    <recommendedName>
        <fullName evidence="7">Aspartate aminotransferase</fullName>
        <ecNumber evidence="7">2.6.1.1</ecNumber>
    </recommendedName>
</protein>
<dbReference type="InterPro" id="IPR015424">
    <property type="entry name" value="PyrdxlP-dep_Trfase"/>
</dbReference>
<dbReference type="EMBL" id="CAJOBG010000384">
    <property type="protein sequence ID" value="CAF3806791.1"/>
    <property type="molecule type" value="Genomic_DNA"/>
</dbReference>
<evidence type="ECO:0000313" key="13">
    <source>
        <dbReference type="EMBL" id="CAF2097819.1"/>
    </source>
</evidence>
<proteinExistence type="inferred from homology"/>
<keyword evidence="5 7" id="KW-0808">Transferase</keyword>
<dbReference type="AlphaFoldDB" id="A0A819BS41"/>
<dbReference type="PANTHER" id="PTHR11879">
    <property type="entry name" value="ASPARTATE AMINOTRANSFERASE"/>
    <property type="match status" value="1"/>
</dbReference>
<dbReference type="EMBL" id="CAJNOW010019202">
    <property type="protein sequence ID" value="CAF1671044.1"/>
    <property type="molecule type" value="Genomic_DNA"/>
</dbReference>
<feature type="domain" description="Aminotransferase class I/classII large" evidence="8">
    <location>
        <begin position="29"/>
        <end position="398"/>
    </location>
</feature>
<comment type="caution">
    <text evidence="14">The sequence shown here is derived from an EMBL/GenBank/DDBJ whole genome shotgun (WGS) entry which is preliminary data.</text>
</comment>
<comment type="similarity">
    <text evidence="2">Belongs to the class-I pyridoxal-phosphate-dependent aminotransferase family.</text>
</comment>
<comment type="miscellaneous">
    <text evidence="7">In eukaryotes there are cytoplasmic, mitochondrial and chloroplastic isozymes.</text>
</comment>
<dbReference type="InterPro" id="IPR000796">
    <property type="entry name" value="Asp_trans"/>
</dbReference>
<dbReference type="EMBL" id="CAJNOV010000053">
    <property type="protein sequence ID" value="CAF0969567.1"/>
    <property type="molecule type" value="Genomic_DNA"/>
</dbReference>
<reference evidence="14" key="1">
    <citation type="submission" date="2021-02" db="EMBL/GenBank/DDBJ databases">
        <authorList>
            <person name="Nowell W R."/>
        </authorList>
    </citation>
    <scope>NUCLEOTIDE SEQUENCE</scope>
</reference>
<dbReference type="Gene3D" id="3.90.1150.10">
    <property type="entry name" value="Aspartate Aminotransferase, domain 1"/>
    <property type="match status" value="1"/>
</dbReference>
<dbReference type="PANTHER" id="PTHR11879:SF55">
    <property type="entry name" value="GLUTAMATE OXALOACETATE TRANSAMINASE 1, ISOFORM B"/>
    <property type="match status" value="1"/>
</dbReference>
<evidence type="ECO:0000313" key="10">
    <source>
        <dbReference type="EMBL" id="CAF1671044.1"/>
    </source>
</evidence>
<dbReference type="EMBL" id="CAJOBI010001698">
    <property type="protein sequence ID" value="CAF3895155.1"/>
    <property type="molecule type" value="Genomic_DNA"/>
</dbReference>
<dbReference type="InterPro" id="IPR015422">
    <property type="entry name" value="PyrdxlP-dep_Trfase_small"/>
</dbReference>